<keyword evidence="2" id="KW-1185">Reference proteome</keyword>
<dbReference type="OrthoDB" id="3555536at2759"/>
<dbReference type="Proteomes" id="UP000785200">
    <property type="component" value="Unassembled WGS sequence"/>
</dbReference>
<dbReference type="Gene3D" id="3.30.450.20">
    <property type="entry name" value="PAS domain"/>
    <property type="match status" value="2"/>
</dbReference>
<evidence type="ECO:0000313" key="2">
    <source>
        <dbReference type="Proteomes" id="UP000785200"/>
    </source>
</evidence>
<organism evidence="1 2">
    <name type="scientific">Hyphodiscus hymeniophilus</name>
    <dbReference type="NCBI Taxonomy" id="353542"/>
    <lineage>
        <taxon>Eukaryota</taxon>
        <taxon>Fungi</taxon>
        <taxon>Dikarya</taxon>
        <taxon>Ascomycota</taxon>
        <taxon>Pezizomycotina</taxon>
        <taxon>Leotiomycetes</taxon>
        <taxon>Helotiales</taxon>
        <taxon>Hyphodiscaceae</taxon>
        <taxon>Hyphodiscus</taxon>
    </lineage>
</organism>
<protein>
    <submittedName>
        <fullName evidence="1">Uncharacterized protein</fullName>
    </submittedName>
</protein>
<reference evidence="1" key="1">
    <citation type="submission" date="2019-07" db="EMBL/GenBank/DDBJ databases">
        <title>Hyphodiscus hymeniophilus genome sequencing and assembly.</title>
        <authorList>
            <person name="Kramer G."/>
            <person name="Nodwell J."/>
        </authorList>
    </citation>
    <scope>NUCLEOTIDE SEQUENCE</scope>
    <source>
        <strain evidence="1">ATCC 34498</strain>
    </source>
</reference>
<gene>
    <name evidence="1" type="ORF">D0Z07_7546</name>
</gene>
<accession>A0A9P6VEX6</accession>
<comment type="caution">
    <text evidence="1">The sequence shown here is derived from an EMBL/GenBank/DDBJ whole genome shotgun (WGS) entry which is preliminary data.</text>
</comment>
<evidence type="ECO:0000313" key="1">
    <source>
        <dbReference type="EMBL" id="KAG0646582.1"/>
    </source>
</evidence>
<proteinExistence type="predicted"/>
<dbReference type="AlphaFoldDB" id="A0A9P6VEX6"/>
<sequence>MQEFKSELSSVLTHRAPGSWEKANRKRKVFDFLREPHPEDLTSFQRFVVELDWSKSPLGPISTWPAQLHQMVLLVMQDPTPAVIYWGDEATIVYNESYTQLIGQKHPALQGQDPKIGFAEVWDHFEALLARQRETGETTIEANALLLLFRHGFFEETYFNWKFVPIIGPGGWVVGSHATVVEVTREVLSDRRQATVRNLSRQISEATTIRDLWAGIIQGLQDAERDIPLAMLYSVTSTTPVLSKSESATSSNIDRSSESPQPLTCFLEDSLGVPKGHLIAPAKLHAETDLASILPSMHQCMETMRPVVVAISSELQDGITWRGHGVPSNSFVVCPIIPKASQNVLAFLVIALNPYRPYDENYQGFIDIITQQVTTPQLSALLLREEVERGALVARQEAIDRDRLYKELSESESKFARFAQRAPIGLAILKPDGTALSANDLWRDLTLLQVGSNQVSWEGVLVNNEFDRVMSAWETLVKEKHSVTLQTKIRKPWKAPEFDRHGKEQVMDTHILLAMYPDLDEYGKVVSIMSWCVSSNIYFPF</sequence>
<dbReference type="EMBL" id="VNKQ01000015">
    <property type="protein sequence ID" value="KAG0646582.1"/>
    <property type="molecule type" value="Genomic_DNA"/>
</dbReference>
<name>A0A9P6VEX6_9HELO</name>